<reference evidence="2 3" key="1">
    <citation type="journal article" date="2010" name="ChemBioChem">
        <title>Cloning and characterization of the biosynthetic gene cluster of 16-membered macrolide antibiotic FD-891: involvement of a dual functional cytochrome P450 monooxygenase catalyzing epoxidation and hydroxylation.</title>
        <authorList>
            <person name="Kudo F."/>
            <person name="Motegi A."/>
            <person name="Mizoue K."/>
            <person name="Eguchi T."/>
        </authorList>
    </citation>
    <scope>NUCLEOTIDE SEQUENCE [LARGE SCALE GENOMIC DNA]</scope>
    <source>
        <strain evidence="2 3">A-8890</strain>
    </source>
</reference>
<gene>
    <name evidence="2" type="ORF">SGFS_025570</name>
</gene>
<accession>A0ABN5VE92</accession>
<dbReference type="InterPro" id="IPR029045">
    <property type="entry name" value="ClpP/crotonase-like_dom_sf"/>
</dbReference>
<dbReference type="Proteomes" id="UP001321542">
    <property type="component" value="Chromosome"/>
</dbReference>
<evidence type="ECO:0008006" key="4">
    <source>
        <dbReference type="Google" id="ProtNLM"/>
    </source>
</evidence>
<evidence type="ECO:0000313" key="3">
    <source>
        <dbReference type="Proteomes" id="UP001321542"/>
    </source>
</evidence>
<name>A0ABN5VE92_9ACTN</name>
<dbReference type="Pfam" id="PF00378">
    <property type="entry name" value="ECH_1"/>
    <property type="match status" value="1"/>
</dbReference>
<sequence length="352" mass="38404">MRQVEIGVGEEFDEGLRLRPDGRPEHPVRRLILDDWHDAGPGRIAYAATRVADSLPLVIGVATRPPPDELRPLLEALTLTLTGPRVDAGAQHLVPVEDPRKGFAELAGIVERRPQASLTLGQLLRRTPSLGTLQGLAAEASAYSMLLGGTESTAWRADRRTPRSAAKNGPLVRVRRNGGTLSIELDRPQRRNVFSFRMREELFEALELAALDDTLDRVQLTGAGPVFCSGGDLAEFGTAWDLVAAYLVRLDRAPWRLIDRMRDRVTVRVQGAAVGAGVEMAAFAGRLVAAPEVFFQLPEVEMGLVPGAGGTVSVPRRIGRWRAAWMTLTGARVDAAIALEWGLVDEIDDHER</sequence>
<dbReference type="PANTHER" id="PTHR43802:SF1">
    <property type="entry name" value="IP11341P-RELATED"/>
    <property type="match status" value="1"/>
</dbReference>
<evidence type="ECO:0000256" key="1">
    <source>
        <dbReference type="ARBA" id="ARBA00005254"/>
    </source>
</evidence>
<proteinExistence type="inferred from homology"/>
<dbReference type="InterPro" id="IPR001753">
    <property type="entry name" value="Enoyl-CoA_hydra/iso"/>
</dbReference>
<reference evidence="2 3" key="2">
    <citation type="journal article" date="2023" name="ChemBioChem">
        <title>Acyltransferase Domain Exchange between Two Independent Type I Polyketide Synthases in the Same Producer Strain of Macrolide Antibiotics.</title>
        <authorList>
            <person name="Kudo F."/>
            <person name="Kishikawa K."/>
            <person name="Tsuboi K."/>
            <person name="Kido T."/>
            <person name="Usui T."/>
            <person name="Hashimoto J."/>
            <person name="Shin-Ya K."/>
            <person name="Miyanaga A."/>
            <person name="Eguchi T."/>
        </authorList>
    </citation>
    <scope>NUCLEOTIDE SEQUENCE [LARGE SCALE GENOMIC DNA]</scope>
    <source>
        <strain evidence="2 3">A-8890</strain>
    </source>
</reference>
<dbReference type="CDD" id="cd06558">
    <property type="entry name" value="crotonase-like"/>
    <property type="match status" value="1"/>
</dbReference>
<dbReference type="Gene3D" id="3.90.226.10">
    <property type="entry name" value="2-enoyl-CoA Hydratase, Chain A, domain 1"/>
    <property type="match status" value="1"/>
</dbReference>
<dbReference type="SUPFAM" id="SSF52096">
    <property type="entry name" value="ClpP/crotonase"/>
    <property type="match status" value="1"/>
</dbReference>
<comment type="similarity">
    <text evidence="1">Belongs to the enoyl-CoA hydratase/isomerase family.</text>
</comment>
<dbReference type="RefSeq" id="WP_286249933.1">
    <property type="nucleotide sequence ID" value="NZ_AP018448.1"/>
</dbReference>
<dbReference type="PANTHER" id="PTHR43802">
    <property type="entry name" value="ENOYL-COA HYDRATASE"/>
    <property type="match status" value="1"/>
</dbReference>
<keyword evidence="3" id="KW-1185">Reference proteome</keyword>
<organism evidence="2 3">
    <name type="scientific">Streptomyces graminofaciens</name>
    <dbReference type="NCBI Taxonomy" id="68212"/>
    <lineage>
        <taxon>Bacteria</taxon>
        <taxon>Bacillati</taxon>
        <taxon>Actinomycetota</taxon>
        <taxon>Actinomycetes</taxon>
        <taxon>Kitasatosporales</taxon>
        <taxon>Streptomycetaceae</taxon>
        <taxon>Streptomyces</taxon>
    </lineage>
</organism>
<evidence type="ECO:0000313" key="2">
    <source>
        <dbReference type="EMBL" id="BBC31263.1"/>
    </source>
</evidence>
<protein>
    <recommendedName>
        <fullName evidence="4">Enoyl-CoA hydratase/isomerase family protein</fullName>
    </recommendedName>
</protein>
<dbReference type="EMBL" id="AP018448">
    <property type="protein sequence ID" value="BBC31263.1"/>
    <property type="molecule type" value="Genomic_DNA"/>
</dbReference>